<evidence type="ECO:0000256" key="1">
    <source>
        <dbReference type="ARBA" id="ARBA00022443"/>
    </source>
</evidence>
<feature type="compositionally biased region" description="Polar residues" evidence="8">
    <location>
        <begin position="176"/>
        <end position="185"/>
    </location>
</feature>
<name>A0A979FFI3_HYAAZ</name>
<dbReference type="AlphaFoldDB" id="A0A979FFI3"/>
<evidence type="ECO:0000259" key="11">
    <source>
        <dbReference type="PROSITE" id="PS50010"/>
    </source>
</evidence>
<feature type="coiled-coil region" evidence="7">
    <location>
        <begin position="395"/>
        <end position="422"/>
    </location>
</feature>
<dbReference type="PROSITE" id="PS00741">
    <property type="entry name" value="DH_1"/>
    <property type="match status" value="1"/>
</dbReference>
<dbReference type="InterPro" id="IPR002219">
    <property type="entry name" value="PKC_DAG/PE"/>
</dbReference>
<dbReference type="RefSeq" id="XP_047735487.1">
    <property type="nucleotide sequence ID" value="XM_047879531.1"/>
</dbReference>
<dbReference type="PANTHER" id="PTHR45818:SF3">
    <property type="entry name" value="PROTEIN VAV"/>
    <property type="match status" value="1"/>
</dbReference>
<dbReference type="InterPro" id="IPR036872">
    <property type="entry name" value="CH_dom_sf"/>
</dbReference>
<dbReference type="SUPFAM" id="SSF47576">
    <property type="entry name" value="Calponin-homology domain, CH-domain"/>
    <property type="match status" value="1"/>
</dbReference>
<dbReference type="Gene3D" id="3.30.60.20">
    <property type="match status" value="1"/>
</dbReference>
<dbReference type="PANTHER" id="PTHR45818">
    <property type="entry name" value="PROTEIN VAV"/>
    <property type="match status" value="1"/>
</dbReference>
<dbReference type="InterPro" id="IPR036860">
    <property type="entry name" value="SH2_dom_sf"/>
</dbReference>
<evidence type="ECO:0000259" key="12">
    <source>
        <dbReference type="PROSITE" id="PS50021"/>
    </source>
</evidence>
<dbReference type="InterPro" id="IPR001331">
    <property type="entry name" value="GDS_CDC24_CS"/>
</dbReference>
<keyword evidence="3" id="KW-0479">Metal-binding</keyword>
<dbReference type="Pfam" id="PF00621">
    <property type="entry name" value="RhoGEF"/>
    <property type="match status" value="1"/>
</dbReference>
<dbReference type="Pfam" id="PF07653">
    <property type="entry name" value="SH3_2"/>
    <property type="match status" value="1"/>
</dbReference>
<dbReference type="SUPFAM" id="SSF55550">
    <property type="entry name" value="SH2 domain"/>
    <property type="match status" value="1"/>
</dbReference>
<feature type="domain" description="SH2" evidence="9">
    <location>
        <begin position="730"/>
        <end position="828"/>
    </location>
</feature>
<evidence type="ECO:0000259" key="10">
    <source>
        <dbReference type="PROSITE" id="PS50002"/>
    </source>
</evidence>
<keyword evidence="3" id="KW-0862">Zinc</keyword>
<dbReference type="OMA" id="LELACIH"/>
<evidence type="ECO:0000256" key="8">
    <source>
        <dbReference type="SAM" id="MobiDB-lite"/>
    </source>
</evidence>
<dbReference type="SUPFAM" id="SSF50044">
    <property type="entry name" value="SH3-domain"/>
    <property type="match status" value="1"/>
</dbReference>
<dbReference type="Gene3D" id="1.20.900.10">
    <property type="entry name" value="Dbl homology (DH) domain"/>
    <property type="match status" value="1"/>
</dbReference>
<dbReference type="InterPro" id="IPR011993">
    <property type="entry name" value="PH-like_dom_sf"/>
</dbReference>
<keyword evidence="1 6" id="KW-0728">SH3 domain</keyword>
<dbReference type="Gene3D" id="2.30.29.30">
    <property type="entry name" value="Pleckstrin-homology domain (PH domain)/Phosphotyrosine-binding domain (PTB)"/>
    <property type="match status" value="1"/>
</dbReference>
<dbReference type="InterPro" id="IPR000219">
    <property type="entry name" value="DH_dom"/>
</dbReference>
<dbReference type="GeneID" id="108682813"/>
<dbReference type="Gene3D" id="2.30.30.40">
    <property type="entry name" value="SH3 Domains"/>
    <property type="match status" value="1"/>
</dbReference>
<keyword evidence="7" id="KW-0175">Coiled coil</keyword>
<evidence type="ECO:0000256" key="2">
    <source>
        <dbReference type="ARBA" id="ARBA00022658"/>
    </source>
</evidence>
<evidence type="ECO:0000256" key="4">
    <source>
        <dbReference type="ARBA" id="ARBA00022999"/>
    </source>
</evidence>
<dbReference type="Gene3D" id="1.10.418.10">
    <property type="entry name" value="Calponin-like domain"/>
    <property type="match status" value="1"/>
</dbReference>
<feature type="domain" description="Calponin-homology (CH)" evidence="12">
    <location>
        <begin position="13"/>
        <end position="132"/>
    </location>
</feature>
<dbReference type="InterPro" id="IPR036028">
    <property type="entry name" value="SH3-like_dom_sf"/>
</dbReference>
<accession>A0A979FFI3</accession>
<dbReference type="SUPFAM" id="SSF50729">
    <property type="entry name" value="PH domain-like"/>
    <property type="match status" value="1"/>
</dbReference>
<evidence type="ECO:0000256" key="5">
    <source>
        <dbReference type="PROSITE-ProRule" id="PRU00191"/>
    </source>
</evidence>
<evidence type="ECO:0000256" key="6">
    <source>
        <dbReference type="PROSITE-ProRule" id="PRU00192"/>
    </source>
</evidence>
<feature type="domain" description="Phorbol-ester/DAG-type" evidence="13">
    <location>
        <begin position="622"/>
        <end position="675"/>
    </location>
</feature>
<dbReference type="Proteomes" id="UP000694843">
    <property type="component" value="Unplaced"/>
</dbReference>
<dbReference type="InterPro" id="IPR001715">
    <property type="entry name" value="CH_dom"/>
</dbReference>
<dbReference type="GO" id="GO:0016477">
    <property type="term" value="P:cell migration"/>
    <property type="evidence" value="ECO:0007669"/>
    <property type="project" value="TreeGrafter"/>
</dbReference>
<dbReference type="GO" id="GO:0005085">
    <property type="term" value="F:guanyl-nucleotide exchange factor activity"/>
    <property type="evidence" value="ECO:0007669"/>
    <property type="project" value="UniProtKB-KW"/>
</dbReference>
<feature type="domain" description="SH3" evidence="10">
    <location>
        <begin position="827"/>
        <end position="893"/>
    </location>
</feature>
<sequence>MDRHRMSGKENPHHQWQECGRWLYRIGFIREDHKLNSQSCGIADFGSFFRDGATLCKLLYFLDPSSMDMSLVSLKPHNAQCLCNKNIKRFLASCHEHYGLREADLFTFENLFGFTDFGKVLQCLSKLSLSSKVSERFPGVEGFRCASLRLDEHDDTYRSLQDLANHNPGAHRHLVSSHSNGNSSPLAMAPRNHSGGSGMSTASAIQGSHCGNTNAFINGHSSSSSINGDCSSLIRRDDDCGLRALQQSIRGSSGNSIRRRDDEVYQSLCYVTFKLQEAAAGRHQLDQRQCCLQELLETEYGYVNNALKNIINVFKKRLRDLLEPAHLETIFFKLQELCEVHESLLMALREARTHSDSVNSSVYSEAVAQVFIRYQEQLLIYGEYCAHFQTSLNQLDDILSNKQVIRDKIKALEAEMSAEKHQLRDLLFVPVQRILKYHLLLHQLLKHTKKEEPAYETISEAYNCMRDLAEYVNEYKRDKETLKIIEDVQQSVVDLPPELPDLKTLGRMRLDGEIKVEAQQERSKQRFVFLFDKALIMCKQSRVKQQRWSDVFPLGSASSLSSVVFYDGASVTQDEKYVYKDSLLLEECRVDPPGMVGLSGGSGDGGTFRGRRGLGSNSFSVTSEKTSKSFTFIARSELCNLLMKGTVYQGYMCNVCELPCHGMCLEAACKEYSVCEPHAFSSAPSVWANSHAPRHSVLSADLPATPILMAHHHLTEWEEFWKPEIRDLPWWGNCMSRVDANDALLITKPGTFLMRWSDKHFQPVVSLKVSGEVKHMRVSKEVTDGGVVKYYFCRAQNFFSLQDLVLHYHHNPLSEAFQELDETLKLPVYESAVSMFEFTGSPGGRKTANYLLLRQGQRVVVLGKQEQDRGWWKGRSGMQSGFFPQAYVKLDDPPIIHL</sequence>
<dbReference type="OrthoDB" id="5340910at2759"/>
<feature type="region of interest" description="Disordered" evidence="8">
    <location>
        <begin position="168"/>
        <end position="202"/>
    </location>
</feature>
<keyword evidence="3" id="KW-0863">Zinc-finger</keyword>
<dbReference type="GO" id="GO:0005737">
    <property type="term" value="C:cytoplasm"/>
    <property type="evidence" value="ECO:0007669"/>
    <property type="project" value="TreeGrafter"/>
</dbReference>
<gene>
    <name evidence="15" type="primary">LOC108682813</name>
</gene>
<dbReference type="GO" id="GO:0035556">
    <property type="term" value="P:intracellular signal transduction"/>
    <property type="evidence" value="ECO:0007669"/>
    <property type="project" value="InterPro"/>
</dbReference>
<dbReference type="Pfam" id="PF00017">
    <property type="entry name" value="SH2"/>
    <property type="match status" value="1"/>
</dbReference>
<keyword evidence="2" id="KW-0344">Guanine-nucleotide releasing factor</keyword>
<keyword evidence="4 5" id="KW-0727">SH2 domain</keyword>
<dbReference type="InterPro" id="IPR035899">
    <property type="entry name" value="DBL_dom_sf"/>
</dbReference>
<evidence type="ECO:0000259" key="9">
    <source>
        <dbReference type="PROSITE" id="PS50001"/>
    </source>
</evidence>
<dbReference type="Pfam" id="PF00307">
    <property type="entry name" value="CH"/>
    <property type="match status" value="1"/>
</dbReference>
<dbReference type="PROSITE" id="PS50081">
    <property type="entry name" value="ZF_DAG_PE_2"/>
    <property type="match status" value="1"/>
</dbReference>
<proteinExistence type="predicted"/>
<evidence type="ECO:0000313" key="14">
    <source>
        <dbReference type="Proteomes" id="UP000694843"/>
    </source>
</evidence>
<evidence type="ECO:0000256" key="3">
    <source>
        <dbReference type="ARBA" id="ARBA00022771"/>
    </source>
</evidence>
<dbReference type="InterPro" id="IPR055251">
    <property type="entry name" value="SOS1_NGEF_PH"/>
</dbReference>
<dbReference type="GO" id="GO:0008270">
    <property type="term" value="F:zinc ion binding"/>
    <property type="evidence" value="ECO:0007669"/>
    <property type="project" value="UniProtKB-KW"/>
</dbReference>
<dbReference type="KEGG" id="hazt:108682813"/>
<evidence type="ECO:0000313" key="15">
    <source>
        <dbReference type="RefSeq" id="XP_047735487.1"/>
    </source>
</evidence>
<protein>
    <submittedName>
        <fullName evidence="15">Guanine nucleotide exchange factor VAV2</fullName>
    </submittedName>
</protein>
<dbReference type="PROSITE" id="PS50001">
    <property type="entry name" value="SH2"/>
    <property type="match status" value="1"/>
</dbReference>
<keyword evidence="14" id="KW-1185">Reference proteome</keyword>
<evidence type="ECO:0000256" key="7">
    <source>
        <dbReference type="SAM" id="Coils"/>
    </source>
</evidence>
<dbReference type="SMART" id="SM00326">
    <property type="entry name" value="SH3"/>
    <property type="match status" value="1"/>
</dbReference>
<dbReference type="InterPro" id="IPR001452">
    <property type="entry name" value="SH3_domain"/>
</dbReference>
<dbReference type="Pfam" id="PF22697">
    <property type="entry name" value="SOS1_NGEF_PH"/>
    <property type="match status" value="1"/>
</dbReference>
<dbReference type="PROSITE" id="PS50010">
    <property type="entry name" value="DH_2"/>
    <property type="match status" value="1"/>
</dbReference>
<dbReference type="SMART" id="SM00033">
    <property type="entry name" value="CH"/>
    <property type="match status" value="1"/>
</dbReference>
<feature type="domain" description="DH" evidence="11">
    <location>
        <begin position="287"/>
        <end position="475"/>
    </location>
</feature>
<dbReference type="CDD" id="cd00160">
    <property type="entry name" value="RhoGEF"/>
    <property type="match status" value="1"/>
</dbReference>
<dbReference type="SUPFAM" id="SSF48065">
    <property type="entry name" value="DBL homology domain (DH-domain)"/>
    <property type="match status" value="1"/>
</dbReference>
<dbReference type="SMART" id="SM00252">
    <property type="entry name" value="SH2"/>
    <property type="match status" value="1"/>
</dbReference>
<reference evidence="15" key="1">
    <citation type="submission" date="2025-08" db="UniProtKB">
        <authorList>
            <consortium name="RefSeq"/>
        </authorList>
    </citation>
    <scope>IDENTIFICATION</scope>
</reference>
<dbReference type="InterPro" id="IPR000980">
    <property type="entry name" value="SH2"/>
</dbReference>
<dbReference type="PROSITE" id="PS50021">
    <property type="entry name" value="CH"/>
    <property type="match status" value="1"/>
</dbReference>
<organism evidence="14 15">
    <name type="scientific">Hyalella azteca</name>
    <name type="common">Amphipod</name>
    <dbReference type="NCBI Taxonomy" id="294128"/>
    <lineage>
        <taxon>Eukaryota</taxon>
        <taxon>Metazoa</taxon>
        <taxon>Ecdysozoa</taxon>
        <taxon>Arthropoda</taxon>
        <taxon>Crustacea</taxon>
        <taxon>Multicrustacea</taxon>
        <taxon>Malacostraca</taxon>
        <taxon>Eumalacostraca</taxon>
        <taxon>Peracarida</taxon>
        <taxon>Amphipoda</taxon>
        <taxon>Senticaudata</taxon>
        <taxon>Talitrida</taxon>
        <taxon>Talitroidea</taxon>
        <taxon>Hyalellidae</taxon>
        <taxon>Hyalella</taxon>
    </lineage>
</organism>
<dbReference type="GO" id="GO:0048468">
    <property type="term" value="P:cell development"/>
    <property type="evidence" value="ECO:0007669"/>
    <property type="project" value="UniProtKB-ARBA"/>
</dbReference>
<dbReference type="SMART" id="SM00325">
    <property type="entry name" value="RhoGEF"/>
    <property type="match status" value="1"/>
</dbReference>
<dbReference type="Gene3D" id="3.30.505.10">
    <property type="entry name" value="SH2 domain"/>
    <property type="match status" value="1"/>
</dbReference>
<evidence type="ECO:0000259" key="13">
    <source>
        <dbReference type="PROSITE" id="PS50081"/>
    </source>
</evidence>
<dbReference type="PROSITE" id="PS50002">
    <property type="entry name" value="SH3"/>
    <property type="match status" value="1"/>
</dbReference>
<dbReference type="CTD" id="32920"/>